<dbReference type="OrthoDB" id="9805504at2"/>
<dbReference type="AlphaFoldDB" id="A0A1I3SEA7"/>
<dbReference type="PANTHER" id="PTHR12302:SF26">
    <property type="entry name" value="BLR1266 PROTEIN"/>
    <property type="match status" value="1"/>
</dbReference>
<feature type="chain" id="PRO_5017441633" evidence="1">
    <location>
        <begin position="22"/>
        <end position="225"/>
    </location>
</feature>
<keyword evidence="4" id="KW-1185">Reference proteome</keyword>
<keyword evidence="3" id="KW-0540">Nuclease</keyword>
<dbReference type="InterPro" id="IPR035437">
    <property type="entry name" value="SNase_OB-fold_sf"/>
</dbReference>
<keyword evidence="3" id="KW-0378">Hydrolase</keyword>
<evidence type="ECO:0000313" key="3">
    <source>
        <dbReference type="EMBL" id="SFJ57065.1"/>
    </source>
</evidence>
<dbReference type="EMBL" id="FORF01000030">
    <property type="protein sequence ID" value="SFJ57065.1"/>
    <property type="molecule type" value="Genomic_DNA"/>
</dbReference>
<dbReference type="InterPro" id="IPR016071">
    <property type="entry name" value="Staphylococal_nuclease_OB-fold"/>
</dbReference>
<feature type="domain" description="TNase-like" evidence="2">
    <location>
        <begin position="31"/>
        <end position="147"/>
    </location>
</feature>
<evidence type="ECO:0000259" key="2">
    <source>
        <dbReference type="PROSITE" id="PS50830"/>
    </source>
</evidence>
<dbReference type="SUPFAM" id="SSF50199">
    <property type="entry name" value="Staphylococcal nuclease"/>
    <property type="match status" value="1"/>
</dbReference>
<organism evidence="3 4">
    <name type="scientific">Aquamicrobium aerolatum DSM 21857</name>
    <dbReference type="NCBI Taxonomy" id="1121003"/>
    <lineage>
        <taxon>Bacteria</taxon>
        <taxon>Pseudomonadati</taxon>
        <taxon>Pseudomonadota</taxon>
        <taxon>Alphaproteobacteria</taxon>
        <taxon>Hyphomicrobiales</taxon>
        <taxon>Phyllobacteriaceae</taxon>
        <taxon>Aerobium</taxon>
    </lineage>
</organism>
<reference evidence="4" key="1">
    <citation type="submission" date="2016-10" db="EMBL/GenBank/DDBJ databases">
        <authorList>
            <person name="Varghese N."/>
            <person name="Submissions S."/>
        </authorList>
    </citation>
    <scope>NUCLEOTIDE SEQUENCE [LARGE SCALE GENOMIC DNA]</scope>
    <source>
        <strain evidence="4">DSM 21857</strain>
    </source>
</reference>
<protein>
    <submittedName>
        <fullName evidence="3">Endonuclease YncB, thermonuclease family</fullName>
    </submittedName>
</protein>
<dbReference type="STRING" id="1121003.SAMN03080618_03342"/>
<dbReference type="SMART" id="SM00318">
    <property type="entry name" value="SNc"/>
    <property type="match status" value="1"/>
</dbReference>
<dbReference type="RefSeq" id="WP_091524714.1">
    <property type="nucleotide sequence ID" value="NZ_FORF01000030.1"/>
</dbReference>
<feature type="signal peptide" evidence="1">
    <location>
        <begin position="1"/>
        <end position="21"/>
    </location>
</feature>
<gene>
    <name evidence="3" type="ORF">SAMN03080618_03342</name>
</gene>
<name>A0A1I3SEA7_9HYPH</name>
<evidence type="ECO:0000313" key="4">
    <source>
        <dbReference type="Proteomes" id="UP000242763"/>
    </source>
</evidence>
<dbReference type="PROSITE" id="PS50830">
    <property type="entry name" value="TNASE_3"/>
    <property type="match status" value="1"/>
</dbReference>
<proteinExistence type="predicted"/>
<dbReference type="Proteomes" id="UP000242763">
    <property type="component" value="Unassembled WGS sequence"/>
</dbReference>
<dbReference type="Gene3D" id="2.40.50.90">
    <property type="match status" value="1"/>
</dbReference>
<sequence>MRGIAFILVAMLTASICTASAEKAVISGKARVVDGDTLDVGAVRVRLHGIDAPEAGQTCRRANGKSWQCGTEATNRLAELAEGKALECEAIDRDQYGRIIGRCRLGDLDLNAVMVEEGLAWAFLRFSNEYADREAAARAGGKGIWQGAAEPAWEYRENRWERAAEASPRPGCPIKGNINRHGEKIYHTPWSPWYQRTQINEKQGERWFCDEKEATDAGWRAPYWR</sequence>
<evidence type="ECO:0000256" key="1">
    <source>
        <dbReference type="SAM" id="SignalP"/>
    </source>
</evidence>
<dbReference type="GO" id="GO:0004519">
    <property type="term" value="F:endonuclease activity"/>
    <property type="evidence" value="ECO:0007669"/>
    <property type="project" value="UniProtKB-KW"/>
</dbReference>
<keyword evidence="1" id="KW-0732">Signal</keyword>
<keyword evidence="3" id="KW-0255">Endonuclease</keyword>
<dbReference type="PANTHER" id="PTHR12302">
    <property type="entry name" value="EBNA2 BINDING PROTEIN P100"/>
    <property type="match status" value="1"/>
</dbReference>
<dbReference type="Pfam" id="PF00565">
    <property type="entry name" value="SNase"/>
    <property type="match status" value="1"/>
</dbReference>
<accession>A0A1I3SEA7</accession>